<dbReference type="VEuPathDB" id="FungiDB:UREG_06068"/>
<dbReference type="STRING" id="336963.C4JUC9"/>
<keyword evidence="3" id="KW-1185">Reference proteome</keyword>
<sequence>MILNQQVLRATRIKAEKSNIKRKIKKVTVEDEYASKIDDENKNFKKEDGMILYHGLIYVSRKIRKEVMIQEHDTVTSEHFGIDKTIKKITRMYY</sequence>
<protein>
    <recommendedName>
        <fullName evidence="1">Integrase zinc-binding domain-containing protein</fullName>
    </recommendedName>
</protein>
<feature type="domain" description="Integrase zinc-binding" evidence="1">
    <location>
        <begin position="60"/>
        <end position="94"/>
    </location>
</feature>
<dbReference type="InParanoid" id="C4JUC9"/>
<evidence type="ECO:0000313" key="2">
    <source>
        <dbReference type="EMBL" id="EEP81226.1"/>
    </source>
</evidence>
<dbReference type="RefSeq" id="XP_002585379.1">
    <property type="nucleotide sequence ID" value="XM_002585333.1"/>
</dbReference>
<name>C4JUC9_UNCRE</name>
<dbReference type="AlphaFoldDB" id="C4JUC9"/>
<reference evidence="3" key="1">
    <citation type="journal article" date="2009" name="Genome Res.">
        <title>Comparative genomic analyses of the human fungal pathogens Coccidioides and their relatives.</title>
        <authorList>
            <person name="Sharpton T.J."/>
            <person name="Stajich J.E."/>
            <person name="Rounsley S.D."/>
            <person name="Gardner M.J."/>
            <person name="Wortman J.R."/>
            <person name="Jordar V.S."/>
            <person name="Maiti R."/>
            <person name="Kodira C.D."/>
            <person name="Neafsey D.E."/>
            <person name="Zeng Q."/>
            <person name="Hung C.-Y."/>
            <person name="McMahan C."/>
            <person name="Muszewska A."/>
            <person name="Grynberg M."/>
            <person name="Mandel M.A."/>
            <person name="Kellner E.M."/>
            <person name="Barker B.M."/>
            <person name="Galgiani J.N."/>
            <person name="Orbach M.J."/>
            <person name="Kirkland T.N."/>
            <person name="Cole G.T."/>
            <person name="Henn M.R."/>
            <person name="Birren B.W."/>
            <person name="Taylor J.W."/>
        </authorList>
    </citation>
    <scope>NUCLEOTIDE SEQUENCE [LARGE SCALE GENOMIC DNA]</scope>
    <source>
        <strain evidence="3">UAMH 1704</strain>
    </source>
</reference>
<proteinExistence type="predicted"/>
<organism evidence="2 3">
    <name type="scientific">Uncinocarpus reesii (strain UAMH 1704)</name>
    <dbReference type="NCBI Taxonomy" id="336963"/>
    <lineage>
        <taxon>Eukaryota</taxon>
        <taxon>Fungi</taxon>
        <taxon>Dikarya</taxon>
        <taxon>Ascomycota</taxon>
        <taxon>Pezizomycotina</taxon>
        <taxon>Eurotiomycetes</taxon>
        <taxon>Eurotiomycetidae</taxon>
        <taxon>Onygenales</taxon>
        <taxon>Onygenaceae</taxon>
        <taxon>Uncinocarpus</taxon>
    </lineage>
</organism>
<dbReference type="HOGENOM" id="CLU_2387808_0_0_1"/>
<dbReference type="Proteomes" id="UP000002058">
    <property type="component" value="Unassembled WGS sequence"/>
</dbReference>
<accession>C4JUC9</accession>
<dbReference type="KEGG" id="ure:UREG_06068"/>
<dbReference type="EMBL" id="CH476617">
    <property type="protein sequence ID" value="EEP81226.1"/>
    <property type="molecule type" value="Genomic_DNA"/>
</dbReference>
<dbReference type="InterPro" id="IPR041588">
    <property type="entry name" value="Integrase_H2C2"/>
</dbReference>
<dbReference type="GeneID" id="8438974"/>
<dbReference type="Gene3D" id="1.10.340.70">
    <property type="match status" value="1"/>
</dbReference>
<dbReference type="eggNOG" id="ENOG502T59X">
    <property type="taxonomic scope" value="Eukaryota"/>
</dbReference>
<dbReference type="OrthoDB" id="4499277at2759"/>
<evidence type="ECO:0000313" key="3">
    <source>
        <dbReference type="Proteomes" id="UP000002058"/>
    </source>
</evidence>
<dbReference type="Pfam" id="PF17921">
    <property type="entry name" value="Integrase_H2C2"/>
    <property type="match status" value="1"/>
</dbReference>
<evidence type="ECO:0000259" key="1">
    <source>
        <dbReference type="Pfam" id="PF17921"/>
    </source>
</evidence>
<gene>
    <name evidence="2" type="ORF">UREG_06068</name>
</gene>